<evidence type="ECO:0000256" key="3">
    <source>
        <dbReference type="ARBA" id="ARBA00023235"/>
    </source>
</evidence>
<dbReference type="InterPro" id="IPR002130">
    <property type="entry name" value="Cyclophilin-type_PPIase_dom"/>
</dbReference>
<dbReference type="GO" id="GO:0003755">
    <property type="term" value="F:peptidyl-prolyl cis-trans isomerase activity"/>
    <property type="evidence" value="ECO:0007669"/>
    <property type="project" value="UniProtKB-KW"/>
</dbReference>
<proteinExistence type="predicted"/>
<dbReference type="RefSeq" id="WP_012498964.1">
    <property type="nucleotide sequence ID" value="NC_011026.1"/>
</dbReference>
<dbReference type="STRING" id="517418.Ctha_0409"/>
<reference evidence="6 7" key="1">
    <citation type="submission" date="2008-06" db="EMBL/GenBank/DDBJ databases">
        <title>Complete sequence of Chloroherpeton thalassium ATCC 35110.</title>
        <authorList>
            <consortium name="US DOE Joint Genome Institute"/>
            <person name="Lucas S."/>
            <person name="Copeland A."/>
            <person name="Lapidus A."/>
            <person name="Glavina del Rio T."/>
            <person name="Dalin E."/>
            <person name="Tice H."/>
            <person name="Bruce D."/>
            <person name="Goodwin L."/>
            <person name="Pitluck S."/>
            <person name="Schmutz J."/>
            <person name="Larimer F."/>
            <person name="Land M."/>
            <person name="Hauser L."/>
            <person name="Kyrpides N."/>
            <person name="Mikhailova N."/>
            <person name="Liu Z."/>
            <person name="Li T."/>
            <person name="Zhao F."/>
            <person name="Overmann J."/>
            <person name="Bryant D.A."/>
            <person name="Richardson P."/>
        </authorList>
    </citation>
    <scope>NUCLEOTIDE SEQUENCE [LARGE SCALE GENOMIC DNA]</scope>
    <source>
        <strain evidence="7">ATCC 35110 / GB-78</strain>
    </source>
</reference>
<dbReference type="PROSITE" id="PS50072">
    <property type="entry name" value="CSA_PPIASE_2"/>
    <property type="match status" value="1"/>
</dbReference>
<dbReference type="InterPro" id="IPR011989">
    <property type="entry name" value="ARM-like"/>
</dbReference>
<feature type="domain" description="PPIase cyclophilin-type" evidence="5">
    <location>
        <begin position="563"/>
        <end position="680"/>
    </location>
</feature>
<dbReference type="OrthoDB" id="9807797at2"/>
<organism evidence="6 7">
    <name type="scientific">Chloroherpeton thalassium (strain ATCC 35110 / GB-78)</name>
    <dbReference type="NCBI Taxonomy" id="517418"/>
    <lineage>
        <taxon>Bacteria</taxon>
        <taxon>Pseudomonadati</taxon>
        <taxon>Chlorobiota</taxon>
        <taxon>Chlorobiia</taxon>
        <taxon>Chlorobiales</taxon>
        <taxon>Chloroherpetonaceae</taxon>
        <taxon>Chloroherpeton</taxon>
    </lineage>
</organism>
<dbReference type="InterPro" id="IPR029000">
    <property type="entry name" value="Cyclophilin-like_dom_sf"/>
</dbReference>
<feature type="signal peptide" evidence="4">
    <location>
        <begin position="1"/>
        <end position="22"/>
    </location>
</feature>
<sequence length="694" mass="76738">MKKAIFLCIALFSFLAPLPAQFLENSAIVALKQAAYNRDTKQVISYFGFFDELDEQVLLSLGSLQVDSVAGRIAARLSSPSAPVRRMAAFALGQSVQDSGSISVYESEIFEKLETETDVRTKALLLDALGKFGSSTALKKLINLPFQEIELRQAAALSLARFAMRDTILPEAAQRAVALYLSTKDSVTEGMNYAMYALSRIQNRALLYPHIPVLLEASESSNPEVRMHAVFALSKLATPKTINAVLLAAKDPDWRISAFAAQALSKYLNSTRGYKSIAAKVITELLATSTHPHVLDACLNTLSLLTPHDTLAVPHLRRLLKSPSVRLRNKAMQTLVRAYPRVAEKLLLKEIDRKTDTPAMLAAVGELAIANQEINLDFMPWLYEHVNDDRKQIATAALNSWGQCWNVYRNTMAGSSYWTPTDTLFEGVLLRALKKHSAKKTPSPAAVKTISAILSDEFLPKKKYLKVLSEALDMFADAEDVSTILQLLESLGNLKEKSSVPVIEKYIYYKDLSVRRKASEVYTLVTGKDAPIPPTFIPPKKIDMTPYREIEKNPVVRLETDKGAIEIELFLREATFTVANFMKLVQQGFYDGLTFHRVVPNFVVQSGDPNGDGTGGPGYTIRSEFTPQSFDRGIVGMASAGKDTEGSQFFIMHSHYPHLDGQYTPFGKVVRGMAVVDQIEVGDVIQKATVENAD</sequence>
<dbReference type="Gene3D" id="1.25.10.10">
    <property type="entry name" value="Leucine-rich Repeat Variant"/>
    <property type="match status" value="2"/>
</dbReference>
<dbReference type="PANTHER" id="PTHR45625:SF4">
    <property type="entry name" value="PEPTIDYLPROLYL ISOMERASE DOMAIN AND WD REPEAT-CONTAINING PROTEIN 1"/>
    <property type="match status" value="1"/>
</dbReference>
<dbReference type="HOGENOM" id="CLU_416637_0_0_10"/>
<accession>B3QUH4</accession>
<dbReference type="EC" id="5.2.1.8" evidence="1"/>
<keyword evidence="4" id="KW-0732">Signal</keyword>
<dbReference type="EMBL" id="CP001100">
    <property type="protein sequence ID" value="ACF12880.1"/>
    <property type="molecule type" value="Genomic_DNA"/>
</dbReference>
<dbReference type="KEGG" id="cts:Ctha_0409"/>
<dbReference type="InterPro" id="IPR044666">
    <property type="entry name" value="Cyclophilin_A-like"/>
</dbReference>
<evidence type="ECO:0000256" key="4">
    <source>
        <dbReference type="SAM" id="SignalP"/>
    </source>
</evidence>
<dbReference type="AlphaFoldDB" id="B3QUH4"/>
<dbReference type="eggNOG" id="COG1413">
    <property type="taxonomic scope" value="Bacteria"/>
</dbReference>
<dbReference type="Proteomes" id="UP000001208">
    <property type="component" value="Chromosome"/>
</dbReference>
<feature type="chain" id="PRO_5002795792" description="peptidylprolyl isomerase" evidence="4">
    <location>
        <begin position="23"/>
        <end position="694"/>
    </location>
</feature>
<dbReference type="PRINTS" id="PR00153">
    <property type="entry name" value="CSAPPISMRASE"/>
</dbReference>
<dbReference type="CDD" id="cd00317">
    <property type="entry name" value="cyclophilin"/>
    <property type="match status" value="1"/>
</dbReference>
<keyword evidence="2" id="KW-0697">Rotamase</keyword>
<evidence type="ECO:0000313" key="6">
    <source>
        <dbReference type="EMBL" id="ACF12880.1"/>
    </source>
</evidence>
<dbReference type="SUPFAM" id="SSF50891">
    <property type="entry name" value="Cyclophilin-like"/>
    <property type="match status" value="1"/>
</dbReference>
<protein>
    <recommendedName>
        <fullName evidence="1">peptidylprolyl isomerase</fullName>
        <ecNumber evidence="1">5.2.1.8</ecNumber>
    </recommendedName>
</protein>
<dbReference type="SUPFAM" id="SSF48371">
    <property type="entry name" value="ARM repeat"/>
    <property type="match status" value="1"/>
</dbReference>
<dbReference type="InterPro" id="IPR016024">
    <property type="entry name" value="ARM-type_fold"/>
</dbReference>
<dbReference type="Pfam" id="PF00160">
    <property type="entry name" value="Pro_isomerase"/>
    <property type="match status" value="1"/>
</dbReference>
<dbReference type="eggNOG" id="COG0652">
    <property type="taxonomic scope" value="Bacteria"/>
</dbReference>
<keyword evidence="3 6" id="KW-0413">Isomerase</keyword>
<keyword evidence="7" id="KW-1185">Reference proteome</keyword>
<gene>
    <name evidence="6" type="ordered locus">Ctha_0409</name>
</gene>
<name>B3QUH4_CHLT3</name>
<evidence type="ECO:0000256" key="2">
    <source>
        <dbReference type="ARBA" id="ARBA00023110"/>
    </source>
</evidence>
<evidence type="ECO:0000259" key="5">
    <source>
        <dbReference type="PROSITE" id="PS50072"/>
    </source>
</evidence>
<evidence type="ECO:0000256" key="1">
    <source>
        <dbReference type="ARBA" id="ARBA00013194"/>
    </source>
</evidence>
<dbReference type="Pfam" id="PF13646">
    <property type="entry name" value="HEAT_2"/>
    <property type="match status" value="1"/>
</dbReference>
<evidence type="ECO:0000313" key="7">
    <source>
        <dbReference type="Proteomes" id="UP000001208"/>
    </source>
</evidence>
<dbReference type="PANTHER" id="PTHR45625">
    <property type="entry name" value="PEPTIDYL-PROLYL CIS-TRANS ISOMERASE-RELATED"/>
    <property type="match status" value="1"/>
</dbReference>
<dbReference type="Gene3D" id="2.40.100.10">
    <property type="entry name" value="Cyclophilin-like"/>
    <property type="match status" value="1"/>
</dbReference>